<organism evidence="9 10">
    <name type="scientific">Ramularia collo-cygni</name>
    <dbReference type="NCBI Taxonomy" id="112498"/>
    <lineage>
        <taxon>Eukaryota</taxon>
        <taxon>Fungi</taxon>
        <taxon>Dikarya</taxon>
        <taxon>Ascomycota</taxon>
        <taxon>Pezizomycotina</taxon>
        <taxon>Dothideomycetes</taxon>
        <taxon>Dothideomycetidae</taxon>
        <taxon>Mycosphaerellales</taxon>
        <taxon>Mycosphaerellaceae</taxon>
        <taxon>Ramularia</taxon>
    </lineage>
</organism>
<protein>
    <recommendedName>
        <fullName evidence="11">Cytochrome P450</fullName>
    </recommendedName>
</protein>
<dbReference type="Gene3D" id="1.10.630.10">
    <property type="entry name" value="Cytochrome P450"/>
    <property type="match status" value="1"/>
</dbReference>
<dbReference type="PANTHER" id="PTHR24304">
    <property type="entry name" value="CYTOCHROME P450 FAMILY 7"/>
    <property type="match status" value="1"/>
</dbReference>
<dbReference type="Pfam" id="PF00067">
    <property type="entry name" value="p450"/>
    <property type="match status" value="1"/>
</dbReference>
<feature type="transmembrane region" description="Helical" evidence="8">
    <location>
        <begin position="12"/>
        <end position="32"/>
    </location>
</feature>
<comment type="cofactor">
    <cofactor evidence="1 6">
        <name>heme</name>
        <dbReference type="ChEBI" id="CHEBI:30413"/>
    </cofactor>
</comment>
<dbReference type="OrthoDB" id="3366823at2759"/>
<evidence type="ECO:0000256" key="1">
    <source>
        <dbReference type="ARBA" id="ARBA00001971"/>
    </source>
</evidence>
<proteinExistence type="inferred from homology"/>
<dbReference type="GO" id="GO:0020037">
    <property type="term" value="F:heme binding"/>
    <property type="evidence" value="ECO:0007669"/>
    <property type="project" value="InterPro"/>
</dbReference>
<evidence type="ECO:0000256" key="2">
    <source>
        <dbReference type="ARBA" id="ARBA00010617"/>
    </source>
</evidence>
<dbReference type="EMBL" id="FJUY01000011">
    <property type="protein sequence ID" value="CZT21397.1"/>
    <property type="molecule type" value="Genomic_DNA"/>
</dbReference>
<evidence type="ECO:0000313" key="9">
    <source>
        <dbReference type="EMBL" id="CZT21397.1"/>
    </source>
</evidence>
<dbReference type="RefSeq" id="XP_023628286.1">
    <property type="nucleotide sequence ID" value="XM_023772518.1"/>
</dbReference>
<dbReference type="PROSITE" id="PS00086">
    <property type="entry name" value="CYTOCHROME_P450"/>
    <property type="match status" value="1"/>
</dbReference>
<dbReference type="InterPro" id="IPR001128">
    <property type="entry name" value="Cyt_P450"/>
</dbReference>
<dbReference type="InterPro" id="IPR017972">
    <property type="entry name" value="Cyt_P450_CS"/>
</dbReference>
<evidence type="ECO:0000256" key="6">
    <source>
        <dbReference type="PIRSR" id="PIRSR602403-1"/>
    </source>
</evidence>
<evidence type="ECO:0000256" key="3">
    <source>
        <dbReference type="ARBA" id="ARBA00022617"/>
    </source>
</evidence>
<evidence type="ECO:0008006" key="11">
    <source>
        <dbReference type="Google" id="ProtNLM"/>
    </source>
</evidence>
<dbReference type="GO" id="GO:0008395">
    <property type="term" value="F:steroid hydroxylase activity"/>
    <property type="evidence" value="ECO:0007669"/>
    <property type="project" value="TreeGrafter"/>
</dbReference>
<keyword evidence="5 6" id="KW-0408">Iron</keyword>
<keyword evidence="8" id="KW-1133">Transmembrane helix</keyword>
<evidence type="ECO:0000256" key="5">
    <source>
        <dbReference type="ARBA" id="ARBA00023004"/>
    </source>
</evidence>
<evidence type="ECO:0000256" key="7">
    <source>
        <dbReference type="RuleBase" id="RU000461"/>
    </source>
</evidence>
<sequence>MNPYALATSTLAVYILSPFAAIAALLALTRILTTINYWRSLRDFKDNGGKQVVHSPQLPYTIPFIGNAFQFMGNQPGVPYRLFPRSTGVCSVLMGGMKTHILYSPTVIQALFRSKSATRDVFEVEMFSHVLAMPMEQIEHAEATKQNELELNSKYLFNFERVNELTSHFITMLESALDEDAEHVVSLDKIGLYEWLRKRMFTASCNTLFGEKLLEMYPDYCEDFFEFDSDLLSFFFRLPGIIMREANTRRAKIFDKLEKWGVEMWRQSGGSPIDPDGPSWEPIMGSRLNRARHLDYRARGLNIRSAAALDAGITFALMSNVIPVTGWMLFSVLDPNAAPDVLPRVLAEINRAKLPDGSLDVTALVSSPLLQSIFIETLRLNSDVLVTRNLTEDILLPLDEDGKRHVAFRKGDNVFAPSWLEHRDPDATWGSSKVAPDVFDADRFIVKDPKTGEESFSMARTAGRFFPFGGGKTICPGRNFAKQEAIGGLATVLLRFEFEVKYNVDAEKKPTKDFPAFKRAFPGTGALAPGGDMVVKISRRT</sequence>
<keyword evidence="4 6" id="KW-0479">Metal-binding</keyword>
<keyword evidence="8" id="KW-0472">Membrane</keyword>
<dbReference type="SUPFAM" id="SSF48264">
    <property type="entry name" value="Cytochrome P450"/>
    <property type="match status" value="1"/>
</dbReference>
<dbReference type="Proteomes" id="UP000225277">
    <property type="component" value="Unassembled WGS sequence"/>
</dbReference>
<accession>A0A2D3V9G0</accession>
<dbReference type="PANTHER" id="PTHR24304:SF2">
    <property type="entry name" value="24-HYDROXYCHOLESTEROL 7-ALPHA-HYDROXYLASE"/>
    <property type="match status" value="1"/>
</dbReference>
<dbReference type="CDD" id="cd11040">
    <property type="entry name" value="CYP7_CYP8-like"/>
    <property type="match status" value="1"/>
</dbReference>
<dbReference type="GO" id="GO:0005506">
    <property type="term" value="F:iron ion binding"/>
    <property type="evidence" value="ECO:0007669"/>
    <property type="project" value="InterPro"/>
</dbReference>
<dbReference type="PRINTS" id="PR00465">
    <property type="entry name" value="EP450IV"/>
</dbReference>
<evidence type="ECO:0000256" key="4">
    <source>
        <dbReference type="ARBA" id="ARBA00022723"/>
    </source>
</evidence>
<reference evidence="9 10" key="1">
    <citation type="submission" date="2016-03" db="EMBL/GenBank/DDBJ databases">
        <authorList>
            <person name="Ploux O."/>
        </authorList>
    </citation>
    <scope>NUCLEOTIDE SEQUENCE [LARGE SCALE GENOMIC DNA]</scope>
    <source>
        <strain evidence="9 10">URUG2</strain>
    </source>
</reference>
<dbReference type="InterPro" id="IPR050529">
    <property type="entry name" value="CYP450_sterol_14alpha_dmase"/>
</dbReference>
<gene>
    <name evidence="9" type="ORF">RCC_07260</name>
</gene>
<dbReference type="GO" id="GO:0016705">
    <property type="term" value="F:oxidoreductase activity, acting on paired donors, with incorporation or reduction of molecular oxygen"/>
    <property type="evidence" value="ECO:0007669"/>
    <property type="project" value="InterPro"/>
</dbReference>
<feature type="binding site" description="axial binding residue" evidence="6">
    <location>
        <position position="475"/>
    </location>
    <ligand>
        <name>heme</name>
        <dbReference type="ChEBI" id="CHEBI:30413"/>
    </ligand>
    <ligandPart>
        <name>Fe</name>
        <dbReference type="ChEBI" id="CHEBI:18248"/>
    </ligandPart>
</feature>
<keyword evidence="7" id="KW-0503">Monooxygenase</keyword>
<keyword evidence="8" id="KW-0812">Transmembrane</keyword>
<keyword evidence="7" id="KW-0560">Oxidoreductase</keyword>
<dbReference type="STRING" id="112498.A0A2D3V9G0"/>
<dbReference type="InterPro" id="IPR002403">
    <property type="entry name" value="Cyt_P450_E_grp-IV"/>
</dbReference>
<name>A0A2D3V9G0_9PEZI</name>
<evidence type="ECO:0000256" key="8">
    <source>
        <dbReference type="SAM" id="Phobius"/>
    </source>
</evidence>
<evidence type="ECO:0000313" key="10">
    <source>
        <dbReference type="Proteomes" id="UP000225277"/>
    </source>
</evidence>
<dbReference type="InterPro" id="IPR036396">
    <property type="entry name" value="Cyt_P450_sf"/>
</dbReference>
<comment type="similarity">
    <text evidence="2 7">Belongs to the cytochrome P450 family.</text>
</comment>
<dbReference type="GeneID" id="35602379"/>
<dbReference type="AlphaFoldDB" id="A0A2D3V9G0"/>
<keyword evidence="10" id="KW-1185">Reference proteome</keyword>
<keyword evidence="3 6" id="KW-0349">Heme</keyword>